<feature type="chain" id="PRO_5009583654" description="PEGA domain-containing protein" evidence="2">
    <location>
        <begin position="24"/>
        <end position="359"/>
    </location>
</feature>
<dbReference type="AlphaFoldDB" id="A0A1G2MFW3"/>
<keyword evidence="2" id="KW-0732">Signal</keyword>
<reference evidence="3 4" key="1">
    <citation type="journal article" date="2016" name="Nat. Commun.">
        <title>Thousands of microbial genomes shed light on interconnected biogeochemical processes in an aquifer system.</title>
        <authorList>
            <person name="Anantharaman K."/>
            <person name="Brown C.T."/>
            <person name="Hug L.A."/>
            <person name="Sharon I."/>
            <person name="Castelle C.J."/>
            <person name="Probst A.J."/>
            <person name="Thomas B.C."/>
            <person name="Singh A."/>
            <person name="Wilkins M.J."/>
            <person name="Karaoz U."/>
            <person name="Brodie E.L."/>
            <person name="Williams K.H."/>
            <person name="Hubbard S.S."/>
            <person name="Banfield J.F."/>
        </authorList>
    </citation>
    <scope>NUCLEOTIDE SEQUENCE [LARGE SCALE GENOMIC DNA]</scope>
</reference>
<comment type="caution">
    <text evidence="3">The sequence shown here is derived from an EMBL/GenBank/DDBJ whole genome shotgun (WGS) entry which is preliminary data.</text>
</comment>
<evidence type="ECO:0000256" key="2">
    <source>
        <dbReference type="SAM" id="SignalP"/>
    </source>
</evidence>
<evidence type="ECO:0000313" key="4">
    <source>
        <dbReference type="Proteomes" id="UP000176493"/>
    </source>
</evidence>
<evidence type="ECO:0008006" key="5">
    <source>
        <dbReference type="Google" id="ProtNLM"/>
    </source>
</evidence>
<accession>A0A1G2MFW3</accession>
<gene>
    <name evidence="3" type="ORF">A2W52_01480</name>
</gene>
<protein>
    <recommendedName>
        <fullName evidence="5">PEGA domain-containing protein</fullName>
    </recommendedName>
</protein>
<evidence type="ECO:0000313" key="3">
    <source>
        <dbReference type="EMBL" id="OHA21931.1"/>
    </source>
</evidence>
<feature type="region of interest" description="Disordered" evidence="1">
    <location>
        <begin position="287"/>
        <end position="329"/>
    </location>
</feature>
<proteinExistence type="predicted"/>
<evidence type="ECO:0000256" key="1">
    <source>
        <dbReference type="SAM" id="MobiDB-lite"/>
    </source>
</evidence>
<feature type="signal peptide" evidence="2">
    <location>
        <begin position="1"/>
        <end position="23"/>
    </location>
</feature>
<dbReference type="Proteomes" id="UP000176493">
    <property type="component" value="Unassembled WGS sequence"/>
</dbReference>
<name>A0A1G2MFW3_9BACT</name>
<dbReference type="EMBL" id="MHRJ01000035">
    <property type="protein sequence ID" value="OHA21931.1"/>
    <property type="molecule type" value="Genomic_DNA"/>
</dbReference>
<feature type="region of interest" description="Disordered" evidence="1">
    <location>
        <begin position="187"/>
        <end position="232"/>
    </location>
</feature>
<sequence>MNKILSISIIVAVSFVLPASALAVPTFPPPACSLSAEPGRILVNFPGTKILSTSPTELGPIGAAVPAGTYKVTLMSWDGYLGRGAVNQDYEQWKLDVEDGSGLLASSGAISDLADYVEEASLTEVVNDTSNLLAVPSAGTKVFARHAFIGDPGAHSVAPICAALDPVTSGKIIVKNENEAIVTNEVGTVSNTGGNSADGGDAGNSLNKSGNVIGSGDDNNTTSAGGNSAAGGAGGSVNTGDAFATSVVTNTVNVNRTFISGDCACGGLTKVKNQNGALVGNLVGTGASSGANSTDGGGATVKVKKSGNVKGSDNDENTTSAGGNASVGGTGGTIATGGASAKSKVTNTVNSTVIRVRKL</sequence>
<organism evidence="3 4">
    <name type="scientific">Candidatus Taylorbacteria bacterium RIFCSPHIGHO2_02_49_25</name>
    <dbReference type="NCBI Taxonomy" id="1802305"/>
    <lineage>
        <taxon>Bacteria</taxon>
        <taxon>Candidatus Tayloriibacteriota</taxon>
    </lineage>
</organism>